<dbReference type="OrthoDB" id="9808460at2"/>
<feature type="binding site" evidence="11">
    <location>
        <position position="298"/>
    </location>
    <ligand>
        <name>ATP</name>
        <dbReference type="ChEBI" id="CHEBI:30616"/>
    </ligand>
</feature>
<feature type="binding site" evidence="11">
    <location>
        <position position="36"/>
    </location>
    <ligand>
        <name>substrate</name>
    </ligand>
</feature>
<feature type="binding site" evidence="11 13">
    <location>
        <position position="207"/>
    </location>
    <ligand>
        <name>ATP</name>
        <dbReference type="ChEBI" id="CHEBI:30616"/>
    </ligand>
</feature>
<evidence type="ECO:0000256" key="7">
    <source>
        <dbReference type="ARBA" id="ARBA00022741"/>
    </source>
</evidence>
<protein>
    <recommendedName>
        <fullName evidence="4 11">Phosphoglycerate kinase</fullName>
        <ecNumber evidence="4 11">2.7.2.3</ecNumber>
    </recommendedName>
</protein>
<comment type="pathway">
    <text evidence="3 11">Carbohydrate degradation; glycolysis; pyruvate from D-glyceraldehyde 3-phosphate: step 2/5.</text>
</comment>
<comment type="similarity">
    <text evidence="11 14">Belongs to the phosphoglycerate kinase family.</text>
</comment>
<comment type="subunit">
    <text evidence="11">Monomer.</text>
</comment>
<dbReference type="PRINTS" id="PR00477">
    <property type="entry name" value="PHGLYCKINASE"/>
</dbReference>
<dbReference type="EC" id="2.7.2.3" evidence="4 11"/>
<dbReference type="SUPFAM" id="SSF53748">
    <property type="entry name" value="Phosphoglycerate kinase"/>
    <property type="match status" value="1"/>
</dbReference>
<feature type="binding site" evidence="11 13">
    <location>
        <position position="329"/>
    </location>
    <ligand>
        <name>ATP</name>
        <dbReference type="ChEBI" id="CHEBI:30616"/>
    </ligand>
</feature>
<dbReference type="GO" id="GO:0005524">
    <property type="term" value="F:ATP binding"/>
    <property type="evidence" value="ECO:0007669"/>
    <property type="project" value="UniProtKB-KW"/>
</dbReference>
<dbReference type="InterPro" id="IPR001576">
    <property type="entry name" value="Phosphoglycerate_kinase"/>
</dbReference>
<accession>A0A510J7D6</accession>
<gene>
    <name evidence="11" type="primary">pgk</name>
    <name evidence="15" type="ORF">JCM16774_0087</name>
</gene>
<feature type="binding site" evidence="11">
    <location>
        <position position="119"/>
    </location>
    <ligand>
        <name>substrate</name>
    </ligand>
</feature>
<keyword evidence="9 11" id="KW-0067">ATP-binding</keyword>
<feature type="binding site" evidence="11 12">
    <location>
        <begin position="59"/>
        <end position="62"/>
    </location>
    <ligand>
        <name>substrate</name>
    </ligand>
</feature>
<keyword evidence="5 11" id="KW-0963">Cytoplasm</keyword>
<organism evidence="15 16">
    <name type="scientific">Pseudoleptotrichia goodfellowii</name>
    <dbReference type="NCBI Taxonomy" id="157692"/>
    <lineage>
        <taxon>Bacteria</taxon>
        <taxon>Fusobacteriati</taxon>
        <taxon>Fusobacteriota</taxon>
        <taxon>Fusobacteriia</taxon>
        <taxon>Fusobacteriales</taxon>
        <taxon>Leptotrichiaceae</taxon>
        <taxon>Pseudoleptotrichia</taxon>
    </lineage>
</organism>
<dbReference type="KEGG" id="lgo:JCM16774_0087"/>
<dbReference type="InterPro" id="IPR036043">
    <property type="entry name" value="Phosphoglycerate_kinase_sf"/>
</dbReference>
<dbReference type="GO" id="GO:0004618">
    <property type="term" value="F:phosphoglycerate kinase activity"/>
    <property type="evidence" value="ECO:0007669"/>
    <property type="project" value="UniProtKB-UniRule"/>
</dbReference>
<dbReference type="GO" id="GO:0043531">
    <property type="term" value="F:ADP binding"/>
    <property type="evidence" value="ECO:0007669"/>
    <property type="project" value="TreeGrafter"/>
</dbReference>
<dbReference type="InterPro" id="IPR015911">
    <property type="entry name" value="Phosphoglycerate_kinase_CS"/>
</dbReference>
<feature type="binding site" evidence="12">
    <location>
        <position position="36"/>
    </location>
    <ligand>
        <name>(2R)-3-phosphoglycerate</name>
        <dbReference type="ChEBI" id="CHEBI:58272"/>
    </ligand>
</feature>
<comment type="subcellular location">
    <subcellularLocation>
        <location evidence="2 11">Cytoplasm</location>
    </subcellularLocation>
</comment>
<keyword evidence="7 11" id="KW-0547">Nucleotide-binding</keyword>
<evidence type="ECO:0000256" key="9">
    <source>
        <dbReference type="ARBA" id="ARBA00022840"/>
    </source>
</evidence>
<evidence type="ECO:0000256" key="11">
    <source>
        <dbReference type="HAMAP-Rule" id="MF_00145"/>
    </source>
</evidence>
<evidence type="ECO:0000256" key="14">
    <source>
        <dbReference type="RuleBase" id="RU000532"/>
    </source>
</evidence>
<feature type="binding site" evidence="11 12">
    <location>
        <begin position="21"/>
        <end position="23"/>
    </location>
    <ligand>
        <name>substrate</name>
    </ligand>
</feature>
<feature type="binding site" evidence="11 13">
    <location>
        <begin position="356"/>
        <end position="359"/>
    </location>
    <ligand>
        <name>ATP</name>
        <dbReference type="ChEBI" id="CHEBI:30616"/>
    </ligand>
</feature>
<evidence type="ECO:0000313" key="16">
    <source>
        <dbReference type="Proteomes" id="UP000321606"/>
    </source>
</evidence>
<dbReference type="UniPathway" id="UPA00109">
    <property type="reaction ID" value="UER00185"/>
</dbReference>
<evidence type="ECO:0000256" key="5">
    <source>
        <dbReference type="ARBA" id="ARBA00022490"/>
    </source>
</evidence>
<dbReference type="Gene3D" id="3.40.50.1260">
    <property type="entry name" value="Phosphoglycerate kinase, N-terminal domain"/>
    <property type="match status" value="2"/>
</dbReference>
<dbReference type="PIRSF" id="PIRSF000724">
    <property type="entry name" value="Pgk"/>
    <property type="match status" value="1"/>
</dbReference>
<comment type="catalytic activity">
    <reaction evidence="1 11 14">
        <text>(2R)-3-phosphoglycerate + ATP = (2R)-3-phospho-glyceroyl phosphate + ADP</text>
        <dbReference type="Rhea" id="RHEA:14801"/>
        <dbReference type="ChEBI" id="CHEBI:30616"/>
        <dbReference type="ChEBI" id="CHEBI:57604"/>
        <dbReference type="ChEBI" id="CHEBI:58272"/>
        <dbReference type="ChEBI" id="CHEBI:456216"/>
        <dbReference type="EC" id="2.7.2.3"/>
    </reaction>
</comment>
<dbReference type="EMBL" id="AP019822">
    <property type="protein sequence ID" value="BBM35180.1"/>
    <property type="molecule type" value="Genomic_DNA"/>
</dbReference>
<dbReference type="FunFam" id="3.40.50.1260:FF:000007">
    <property type="entry name" value="Phosphoglycerate kinase"/>
    <property type="match status" value="1"/>
</dbReference>
<evidence type="ECO:0000256" key="12">
    <source>
        <dbReference type="PIRSR" id="PIRSR000724-1"/>
    </source>
</evidence>
<dbReference type="PANTHER" id="PTHR11406">
    <property type="entry name" value="PHOSPHOGLYCERATE KINASE"/>
    <property type="match status" value="1"/>
</dbReference>
<evidence type="ECO:0000256" key="8">
    <source>
        <dbReference type="ARBA" id="ARBA00022777"/>
    </source>
</evidence>
<dbReference type="CDD" id="cd00318">
    <property type="entry name" value="Phosphoglycerate_kinase"/>
    <property type="match status" value="1"/>
</dbReference>
<evidence type="ECO:0000256" key="6">
    <source>
        <dbReference type="ARBA" id="ARBA00022679"/>
    </source>
</evidence>
<dbReference type="PANTHER" id="PTHR11406:SF23">
    <property type="entry name" value="PHOSPHOGLYCERATE KINASE 1, CHLOROPLASTIC-RELATED"/>
    <property type="match status" value="1"/>
</dbReference>
<dbReference type="FunFam" id="3.40.50.1260:FF:000008">
    <property type="entry name" value="Phosphoglycerate kinase"/>
    <property type="match status" value="1"/>
</dbReference>
<dbReference type="PROSITE" id="PS00111">
    <property type="entry name" value="PGLYCERATE_KINASE"/>
    <property type="match status" value="1"/>
</dbReference>
<dbReference type="InterPro" id="IPR015824">
    <property type="entry name" value="Phosphoglycerate_kinase_N"/>
</dbReference>
<feature type="binding site" evidence="12">
    <location>
        <position position="119"/>
    </location>
    <ligand>
        <name>(2R)-3-phosphoglycerate</name>
        <dbReference type="ChEBI" id="CHEBI:58272"/>
    </ligand>
</feature>
<dbReference type="STRING" id="714315.GCA_000516535_00094"/>
<dbReference type="GO" id="GO:0005829">
    <property type="term" value="C:cytosol"/>
    <property type="evidence" value="ECO:0007669"/>
    <property type="project" value="TreeGrafter"/>
</dbReference>
<evidence type="ECO:0000256" key="10">
    <source>
        <dbReference type="ARBA" id="ARBA00023152"/>
    </source>
</evidence>
<evidence type="ECO:0000313" key="15">
    <source>
        <dbReference type="EMBL" id="BBM35180.1"/>
    </source>
</evidence>
<proteinExistence type="inferred from homology"/>
<keyword evidence="8 11" id="KW-0418">Kinase</keyword>
<feature type="binding site" evidence="12">
    <location>
        <position position="156"/>
    </location>
    <ligand>
        <name>(2R)-3-phosphoglycerate</name>
        <dbReference type="ChEBI" id="CHEBI:58272"/>
    </ligand>
</feature>
<dbReference type="RefSeq" id="WP_006807916.1">
    <property type="nucleotide sequence ID" value="NZ_AP019822.1"/>
</dbReference>
<dbReference type="Proteomes" id="UP000321606">
    <property type="component" value="Chromosome"/>
</dbReference>
<reference evidence="15 16" key="1">
    <citation type="submission" date="2019-07" db="EMBL/GenBank/DDBJ databases">
        <title>Complete Genome Sequence of Leptotrichia goodfellowii Strain JCM 16774.</title>
        <authorList>
            <person name="Watanabe S."/>
            <person name="Cui L."/>
        </authorList>
    </citation>
    <scope>NUCLEOTIDE SEQUENCE [LARGE SCALE GENOMIC DNA]</scope>
    <source>
        <strain evidence="15 16">JCM16774</strain>
    </source>
</reference>
<feature type="binding site" evidence="11">
    <location>
        <position position="156"/>
    </location>
    <ligand>
        <name>substrate</name>
    </ligand>
</feature>
<dbReference type="GO" id="GO:0006094">
    <property type="term" value="P:gluconeogenesis"/>
    <property type="evidence" value="ECO:0007669"/>
    <property type="project" value="TreeGrafter"/>
</dbReference>
<dbReference type="HAMAP" id="MF_00145">
    <property type="entry name" value="Phosphoglyc_kinase"/>
    <property type="match status" value="1"/>
</dbReference>
<evidence type="ECO:0000256" key="2">
    <source>
        <dbReference type="ARBA" id="ARBA00004496"/>
    </source>
</evidence>
<dbReference type="Pfam" id="PF00162">
    <property type="entry name" value="PGK"/>
    <property type="match status" value="1"/>
</dbReference>
<keyword evidence="6 11" id="KW-0808">Transferase</keyword>
<sequence length="407" mass="43460">MAKKTLKDLDVKGKKVLVRVDFNVPIKDGVITDDNRIIAALPTLKYILENGGKVIAFSHLGKVKAEEDKVSKTLAPVAKRLEEVLGKPVKFIPETRGAKLEAAINELKDGEILMFENTRFEDLDGKKESKNDPELGKYWASLGDVFVNDAFGTAHRAHASNVGIASNLKESAVGFLVEKEIDFIGGAVDNPVRPLVAILGGAKVSDKIGVIENLLDKADKVIIGGGMMFTFLKAQGKNTGASLLEEDKVELAKSLIEKAKTKGVELVLPIDTVVAKEFKNDTEFKTVSVDDIEDGWMGLDIGEKSIALFKEKLNGAKTVVWNGPMGVFEMPNFAKGTIGVCEAIANLSDAKTIIGGGDSAAAAIQLGYAEKFSHISTGGGASLEYLEGKELPGVAAISEKKSCCCGH</sequence>
<name>A0A510J7D6_9FUSO</name>
<dbReference type="AlphaFoldDB" id="A0A510J7D6"/>
<evidence type="ECO:0000256" key="3">
    <source>
        <dbReference type="ARBA" id="ARBA00004838"/>
    </source>
</evidence>
<dbReference type="GO" id="GO:0006096">
    <property type="term" value="P:glycolytic process"/>
    <property type="evidence" value="ECO:0007669"/>
    <property type="project" value="UniProtKB-UniRule"/>
</dbReference>
<keyword evidence="10 11" id="KW-0324">Glycolysis</keyword>
<evidence type="ECO:0000256" key="13">
    <source>
        <dbReference type="PIRSR" id="PIRSR000724-2"/>
    </source>
</evidence>
<evidence type="ECO:0000256" key="4">
    <source>
        <dbReference type="ARBA" id="ARBA00013061"/>
    </source>
</evidence>
<evidence type="ECO:0000256" key="1">
    <source>
        <dbReference type="ARBA" id="ARBA00000642"/>
    </source>
</evidence>